<feature type="domain" description="Protein root UVB sensitive/RUS" evidence="7">
    <location>
        <begin position="42"/>
        <end position="278"/>
    </location>
</feature>
<dbReference type="InterPro" id="IPR006968">
    <property type="entry name" value="RUS_fam"/>
</dbReference>
<sequence length="423" mass="47392">MEGSAGVVLATERYGRAESWKYSVKEGVMERRREEREGQSRGNSVIGVFKSVFLPQGYPESVSEDYLQYQFWDTVQAFSSSLSGTLATQASLKGVGVGNQEATVAAATVTWLLRDGTGMLGRILFAWKKGSKLDSEAKKWRLFADVLNDIAMFMEILAPFFPPFFTMIVCTAGIFKSIVGVAGGATRAALTVHQARRDNMADISAKDGSQETLVNLAGLLVSLFLIPLVTDNPALTLSLFFLFTILHLFANYKAVRSVVMETLNEARLAIVLQQYLSDRRILSPQEANLREPVFLEFRKTVPIKLGVRLQEVVQSPEELNLALKNNSSPHLLGVRNGCVCVCLGPDASVRDEIRAMCQAVWLRSTLSPETVKQDHWEKVHESHKMMETMFNQFLKGMEAAGWDINRTLLDWDEWRVEWKRKGN</sequence>
<gene>
    <name evidence="9" type="ORF">FSCOSCO3_A034756</name>
</gene>
<evidence type="ECO:0000256" key="2">
    <source>
        <dbReference type="ARBA" id="ARBA00007558"/>
    </source>
</evidence>
<dbReference type="GO" id="GO:0016020">
    <property type="term" value="C:membrane"/>
    <property type="evidence" value="ECO:0007669"/>
    <property type="project" value="UniProtKB-SubCell"/>
</dbReference>
<dbReference type="EMBL" id="CAWUFR010000049">
    <property type="protein sequence ID" value="CAK6961125.1"/>
    <property type="molecule type" value="Genomic_DNA"/>
</dbReference>
<protein>
    <submittedName>
        <fullName evidence="9">RUS1 family protein C16orf58 homolog</fullName>
    </submittedName>
</protein>
<evidence type="ECO:0000313" key="10">
    <source>
        <dbReference type="Proteomes" id="UP001314229"/>
    </source>
</evidence>
<keyword evidence="10" id="KW-1185">Reference proteome</keyword>
<feature type="transmembrane region" description="Helical" evidence="6">
    <location>
        <begin position="235"/>
        <end position="252"/>
    </location>
</feature>
<comment type="caution">
    <text evidence="9">The sequence shown here is derived from an EMBL/GenBank/DDBJ whole genome shotgun (WGS) entry which is preliminary data.</text>
</comment>
<name>A0AAV1NNN5_SCOSC</name>
<accession>A0AAV1NNN5</accession>
<feature type="domain" description="Root UVB sensitive protein C-terminal" evidence="8">
    <location>
        <begin position="280"/>
        <end position="418"/>
    </location>
</feature>
<keyword evidence="5 6" id="KW-0472">Membrane</keyword>
<dbReference type="PANTHER" id="PTHR12770">
    <property type="entry name" value="RUS1 FAMILY PROTEIN C16ORF58"/>
    <property type="match status" value="1"/>
</dbReference>
<comment type="subcellular location">
    <subcellularLocation>
        <location evidence="1">Membrane</location>
    </subcellularLocation>
</comment>
<dbReference type="InterPro" id="IPR054549">
    <property type="entry name" value="UVB_sens_RUS_dom"/>
</dbReference>
<dbReference type="PANTHER" id="PTHR12770:SF31">
    <property type="entry name" value="RUS FAMILY MEMBER 1"/>
    <property type="match status" value="1"/>
</dbReference>
<feature type="transmembrane region" description="Helical" evidence="6">
    <location>
        <begin position="164"/>
        <end position="190"/>
    </location>
</feature>
<evidence type="ECO:0000256" key="5">
    <source>
        <dbReference type="ARBA" id="ARBA00023136"/>
    </source>
</evidence>
<proteinExistence type="inferred from homology"/>
<evidence type="ECO:0000256" key="3">
    <source>
        <dbReference type="ARBA" id="ARBA00022692"/>
    </source>
</evidence>
<evidence type="ECO:0000256" key="1">
    <source>
        <dbReference type="ARBA" id="ARBA00004370"/>
    </source>
</evidence>
<organism evidence="9 10">
    <name type="scientific">Scomber scombrus</name>
    <name type="common">Atlantic mackerel</name>
    <name type="synonym">Scomber vernalis</name>
    <dbReference type="NCBI Taxonomy" id="13677"/>
    <lineage>
        <taxon>Eukaryota</taxon>
        <taxon>Metazoa</taxon>
        <taxon>Chordata</taxon>
        <taxon>Craniata</taxon>
        <taxon>Vertebrata</taxon>
        <taxon>Euteleostomi</taxon>
        <taxon>Actinopterygii</taxon>
        <taxon>Neopterygii</taxon>
        <taxon>Teleostei</taxon>
        <taxon>Neoteleostei</taxon>
        <taxon>Acanthomorphata</taxon>
        <taxon>Pelagiaria</taxon>
        <taxon>Scombriformes</taxon>
        <taxon>Scombridae</taxon>
        <taxon>Scomber</taxon>
    </lineage>
</organism>
<feature type="transmembrane region" description="Helical" evidence="6">
    <location>
        <begin position="211"/>
        <end position="229"/>
    </location>
</feature>
<dbReference type="Pfam" id="PF24160">
    <property type="entry name" value="UVB_sens_C"/>
    <property type="match status" value="1"/>
</dbReference>
<dbReference type="InterPro" id="IPR055412">
    <property type="entry name" value="UVB_sens_C"/>
</dbReference>
<dbReference type="Proteomes" id="UP001314229">
    <property type="component" value="Unassembled WGS sequence"/>
</dbReference>
<evidence type="ECO:0000259" key="8">
    <source>
        <dbReference type="Pfam" id="PF24160"/>
    </source>
</evidence>
<comment type="similarity">
    <text evidence="2">Belongs to the RUS1 family.</text>
</comment>
<dbReference type="Pfam" id="PF04884">
    <property type="entry name" value="UVB_sens_prot"/>
    <property type="match status" value="1"/>
</dbReference>
<dbReference type="AlphaFoldDB" id="A0AAV1NNN5"/>
<evidence type="ECO:0000256" key="4">
    <source>
        <dbReference type="ARBA" id="ARBA00022989"/>
    </source>
</evidence>
<keyword evidence="3 6" id="KW-0812">Transmembrane</keyword>
<evidence type="ECO:0000313" key="9">
    <source>
        <dbReference type="EMBL" id="CAK6961125.1"/>
    </source>
</evidence>
<evidence type="ECO:0000259" key="7">
    <source>
        <dbReference type="Pfam" id="PF04884"/>
    </source>
</evidence>
<reference evidence="9 10" key="1">
    <citation type="submission" date="2024-01" db="EMBL/GenBank/DDBJ databases">
        <authorList>
            <person name="Alioto T."/>
            <person name="Alioto T."/>
            <person name="Gomez Garrido J."/>
        </authorList>
    </citation>
    <scope>NUCLEOTIDE SEQUENCE [LARGE SCALE GENOMIC DNA]</scope>
</reference>
<keyword evidence="4 6" id="KW-1133">Transmembrane helix</keyword>
<evidence type="ECO:0000256" key="6">
    <source>
        <dbReference type="SAM" id="Phobius"/>
    </source>
</evidence>